<organism evidence="2 3">
    <name type="scientific">Seohaeicola nanhaiensis</name>
    <dbReference type="NCBI Taxonomy" id="1387282"/>
    <lineage>
        <taxon>Bacteria</taxon>
        <taxon>Pseudomonadati</taxon>
        <taxon>Pseudomonadota</taxon>
        <taxon>Alphaproteobacteria</taxon>
        <taxon>Rhodobacterales</taxon>
        <taxon>Roseobacteraceae</taxon>
        <taxon>Seohaeicola</taxon>
    </lineage>
</organism>
<sequence length="99" mass="10553">MTDKPSSEAKVALLERQGYRRRRLSDAARVLPVIGAGLLLVPLLWPGVDETAGGIEPVRTSQAIIYIFGSWAVLILAAVLFGLAARHDDSGIADGSEPE</sequence>
<evidence type="ECO:0000256" key="1">
    <source>
        <dbReference type="SAM" id="Phobius"/>
    </source>
</evidence>
<feature type="transmembrane region" description="Helical" evidence="1">
    <location>
        <begin position="65"/>
        <end position="85"/>
    </location>
</feature>
<reference evidence="3" key="1">
    <citation type="journal article" date="2019" name="Int. J. Syst. Evol. Microbiol.">
        <title>The Global Catalogue of Microorganisms (GCM) 10K type strain sequencing project: providing services to taxonomists for standard genome sequencing and annotation.</title>
        <authorList>
            <consortium name="The Broad Institute Genomics Platform"/>
            <consortium name="The Broad Institute Genome Sequencing Center for Infectious Disease"/>
            <person name="Wu L."/>
            <person name="Ma J."/>
        </authorList>
    </citation>
    <scope>NUCLEOTIDE SEQUENCE [LARGE SCALE GENOMIC DNA]</scope>
    <source>
        <strain evidence="3">CGMCC 4.7283</strain>
    </source>
</reference>
<keyword evidence="1" id="KW-1133">Transmembrane helix</keyword>
<feature type="transmembrane region" description="Helical" evidence="1">
    <location>
        <begin position="27"/>
        <end position="45"/>
    </location>
</feature>
<evidence type="ECO:0008006" key="4">
    <source>
        <dbReference type="Google" id="ProtNLM"/>
    </source>
</evidence>
<comment type="caution">
    <text evidence="2">The sequence shown here is derived from an EMBL/GenBank/DDBJ whole genome shotgun (WGS) entry which is preliminary data.</text>
</comment>
<name>A0ABV9KBK4_9RHOB</name>
<keyword evidence="3" id="KW-1185">Reference proteome</keyword>
<gene>
    <name evidence="2" type="ORF">ACFO5X_00445</name>
</gene>
<evidence type="ECO:0000313" key="3">
    <source>
        <dbReference type="Proteomes" id="UP001595973"/>
    </source>
</evidence>
<keyword evidence="1" id="KW-0812">Transmembrane</keyword>
<accession>A0ABV9KBK4</accession>
<dbReference type="RefSeq" id="WP_380714857.1">
    <property type="nucleotide sequence ID" value="NZ_JBHSGI010000002.1"/>
</dbReference>
<evidence type="ECO:0000313" key="2">
    <source>
        <dbReference type="EMBL" id="MFC4667006.1"/>
    </source>
</evidence>
<keyword evidence="1" id="KW-0472">Membrane</keyword>
<protein>
    <recommendedName>
        <fullName evidence="4">DUF3311 domain-containing protein</fullName>
    </recommendedName>
</protein>
<proteinExistence type="predicted"/>
<dbReference type="EMBL" id="JBHSGI010000002">
    <property type="protein sequence ID" value="MFC4667006.1"/>
    <property type="molecule type" value="Genomic_DNA"/>
</dbReference>
<dbReference type="Proteomes" id="UP001595973">
    <property type="component" value="Unassembled WGS sequence"/>
</dbReference>